<dbReference type="EMBL" id="JAPAHU010000002">
    <property type="protein sequence ID" value="MCW1041116.1"/>
    <property type="molecule type" value="Genomic_DNA"/>
</dbReference>
<comment type="caution">
    <text evidence="10">The sequence shown here is derived from an EMBL/GenBank/DDBJ whole genome shotgun (WGS) entry which is preliminary data.</text>
</comment>
<protein>
    <submittedName>
        <fullName evidence="10">Arylsulfatase</fullName>
    </submittedName>
    <submittedName>
        <fullName evidence="9">Sulfatase-like hydrolase/transferase</fullName>
    </submittedName>
</protein>
<evidence type="ECO:0000256" key="4">
    <source>
        <dbReference type="ARBA" id="ARBA00022692"/>
    </source>
</evidence>
<evidence type="ECO:0000256" key="2">
    <source>
        <dbReference type="ARBA" id="ARBA00004936"/>
    </source>
</evidence>
<evidence type="ECO:0000256" key="7">
    <source>
        <dbReference type="SAM" id="Phobius"/>
    </source>
</evidence>
<keyword evidence="12" id="KW-1185">Reference proteome</keyword>
<evidence type="ECO:0000313" key="12">
    <source>
        <dbReference type="Proteomes" id="UP001526076"/>
    </source>
</evidence>
<feature type="transmembrane region" description="Helical" evidence="7">
    <location>
        <begin position="113"/>
        <end position="130"/>
    </location>
</feature>
<evidence type="ECO:0000256" key="1">
    <source>
        <dbReference type="ARBA" id="ARBA00004651"/>
    </source>
</evidence>
<evidence type="ECO:0000313" key="11">
    <source>
        <dbReference type="Proteomes" id="UP000284046"/>
    </source>
</evidence>
<comment type="pathway">
    <text evidence="2">Cell wall biogenesis; lipoteichoic acid biosynthesis.</text>
</comment>
<keyword evidence="4 7" id="KW-0812">Transmembrane</keyword>
<reference evidence="10 11" key="1">
    <citation type="submission" date="2018-08" db="EMBL/GenBank/DDBJ databases">
        <title>A genome reference for cultivated species of the human gut microbiota.</title>
        <authorList>
            <person name="Zou Y."/>
            <person name="Xue W."/>
            <person name="Luo G."/>
        </authorList>
    </citation>
    <scope>NUCLEOTIDE SEQUENCE [LARGE SCALE GENOMIC DNA]</scope>
    <source>
        <strain evidence="10 11">AF18-38</strain>
    </source>
</reference>
<organism evidence="10 11">
    <name type="scientific">Streptococcus anginosus</name>
    <dbReference type="NCBI Taxonomy" id="1328"/>
    <lineage>
        <taxon>Bacteria</taxon>
        <taxon>Bacillati</taxon>
        <taxon>Bacillota</taxon>
        <taxon>Bacilli</taxon>
        <taxon>Lactobacillales</taxon>
        <taxon>Streptococcaceae</taxon>
        <taxon>Streptococcus</taxon>
        <taxon>Streptococcus anginosus group</taxon>
    </lineage>
</organism>
<dbReference type="EMBL" id="QRWZ01000002">
    <property type="protein sequence ID" value="RGT62018.1"/>
    <property type="molecule type" value="Genomic_DNA"/>
</dbReference>
<evidence type="ECO:0000256" key="3">
    <source>
        <dbReference type="ARBA" id="ARBA00022475"/>
    </source>
</evidence>
<keyword evidence="5 7" id="KW-1133">Transmembrane helix</keyword>
<dbReference type="RefSeq" id="WP_024051863.1">
    <property type="nucleotide sequence ID" value="NZ_CP118046.1"/>
</dbReference>
<evidence type="ECO:0000313" key="10">
    <source>
        <dbReference type="EMBL" id="RGT62018.1"/>
    </source>
</evidence>
<dbReference type="AlphaFoldDB" id="A0A412PPI3"/>
<dbReference type="Pfam" id="PF00884">
    <property type="entry name" value="Sulfatase"/>
    <property type="match status" value="1"/>
</dbReference>
<dbReference type="Proteomes" id="UP000284046">
    <property type="component" value="Unassembled WGS sequence"/>
</dbReference>
<name>A0A412PPI3_STRAP</name>
<evidence type="ECO:0000313" key="9">
    <source>
        <dbReference type="EMBL" id="MCW1041116.1"/>
    </source>
</evidence>
<comment type="subcellular location">
    <subcellularLocation>
        <location evidence="1">Cell membrane</location>
        <topology evidence="1">Multi-pass membrane protein</topology>
    </subcellularLocation>
</comment>
<keyword evidence="3" id="KW-1003">Cell membrane</keyword>
<dbReference type="PANTHER" id="PTHR47371:SF3">
    <property type="entry name" value="PHOSPHOGLYCEROL TRANSFERASE I"/>
    <property type="match status" value="1"/>
</dbReference>
<feature type="transmembrane region" description="Helical" evidence="7">
    <location>
        <begin position="76"/>
        <end position="101"/>
    </location>
</feature>
<feature type="transmembrane region" description="Helical" evidence="7">
    <location>
        <begin position="151"/>
        <end position="169"/>
    </location>
</feature>
<accession>A0A412PPI3</accession>
<evidence type="ECO:0000256" key="6">
    <source>
        <dbReference type="ARBA" id="ARBA00023136"/>
    </source>
</evidence>
<evidence type="ECO:0000256" key="5">
    <source>
        <dbReference type="ARBA" id="ARBA00022989"/>
    </source>
</evidence>
<dbReference type="SUPFAM" id="SSF53649">
    <property type="entry name" value="Alkaline phosphatase-like"/>
    <property type="match status" value="1"/>
</dbReference>
<feature type="transmembrane region" description="Helical" evidence="7">
    <location>
        <begin position="21"/>
        <end position="37"/>
    </location>
</feature>
<dbReference type="PANTHER" id="PTHR47371">
    <property type="entry name" value="LIPOTEICHOIC ACID SYNTHASE"/>
    <property type="match status" value="1"/>
</dbReference>
<dbReference type="InterPro" id="IPR050448">
    <property type="entry name" value="OpgB/LTA_synthase_biosynth"/>
</dbReference>
<feature type="transmembrane region" description="Helical" evidence="7">
    <location>
        <begin position="43"/>
        <end position="64"/>
    </location>
</feature>
<dbReference type="GO" id="GO:0005886">
    <property type="term" value="C:plasma membrane"/>
    <property type="evidence" value="ECO:0007669"/>
    <property type="project" value="UniProtKB-SubCell"/>
</dbReference>
<proteinExistence type="predicted"/>
<evidence type="ECO:0000259" key="8">
    <source>
        <dbReference type="Pfam" id="PF00884"/>
    </source>
</evidence>
<dbReference type="Gene3D" id="3.40.720.10">
    <property type="entry name" value="Alkaline Phosphatase, subunit A"/>
    <property type="match status" value="1"/>
</dbReference>
<sequence>MSDNKKRKSLNFYFKNKSYQLMVFKYLFSIVISFLVLKTTHEWSFVLFNLLELAIIFSISNILLKNHKIIGQIVNNLLLLLFNIEVLVLLFGNSFVTLIMINNLSSWEALKGRIWIFGLGIILLLIFSFLPSRYVQLSREERSKLVNNRSFKLLVVLFLGELICLGLVGEKYSPASSLYNLGKAEYQYMQLMKEAKEKSAHAKEKFHKDDITNYVSKPQELPENPNIILIFTEGLSQHIIDDTRGIMPNVSKLQKDSLNFSNYYNHTFATYCGIIGQLYSGYQLKNPDSNYLVSLQSVLANRGYATSFINTEPNNREFSTYLNNMKFGKVVNGTITKGYDATFDKEAYNDLLNQMSNQSKDKPFFISMYTFGTHIGMDSTAKKFQDGKDRVLNRFYNLDVQIGKFIEKFNQSEFADNTILVFTTDHATYVDDEYKKAFPNFSRSLGNLDKVPLFIYHKGVTPSDINVQGRNSINLTPTILDYLDISSPNYFLGNSLFADKSQMTDFGATFISEVSYYSTNESKVSDFSKEEYEKIKEKVTDYFAASRYP</sequence>
<gene>
    <name evidence="10" type="ORF">DWX18_02540</name>
    <name evidence="9" type="ORF">OJ597_01190</name>
</gene>
<dbReference type="InterPro" id="IPR000917">
    <property type="entry name" value="Sulfatase_N"/>
</dbReference>
<feature type="domain" description="Sulfatase N-terminal" evidence="8">
    <location>
        <begin position="225"/>
        <end position="485"/>
    </location>
</feature>
<dbReference type="InterPro" id="IPR017850">
    <property type="entry name" value="Alkaline_phosphatase_core_sf"/>
</dbReference>
<keyword evidence="6 7" id="KW-0472">Membrane</keyword>
<dbReference type="Proteomes" id="UP001526076">
    <property type="component" value="Unassembled WGS sequence"/>
</dbReference>
<reference evidence="9 12" key="2">
    <citation type="submission" date="2022-10" db="EMBL/GenBank/DDBJ databases">
        <title>Comparative genomic study of S. anginosus.</title>
        <authorList>
            <person name="Prasad A."/>
            <person name="Ene A."/>
            <person name="Jablonska S."/>
            <person name="Du J."/>
            <person name="Wolfe A.J."/>
            <person name="Putonti C."/>
        </authorList>
    </citation>
    <scope>NUCLEOTIDE SEQUENCE [LARGE SCALE GENOMIC DNA]</scope>
    <source>
        <strain evidence="9 12">UMB9231</strain>
    </source>
</reference>